<reference evidence="5" key="1">
    <citation type="journal article" date="2019" name="Int. J. Syst. Evol. Microbiol.">
        <title>The Global Catalogue of Microorganisms (GCM) 10K type strain sequencing project: providing services to taxonomists for standard genome sequencing and annotation.</title>
        <authorList>
            <consortium name="The Broad Institute Genomics Platform"/>
            <consortium name="The Broad Institute Genome Sequencing Center for Infectious Disease"/>
            <person name="Wu L."/>
            <person name="Ma J."/>
        </authorList>
    </citation>
    <scope>NUCLEOTIDE SEQUENCE [LARGE SCALE GENOMIC DNA]</scope>
    <source>
        <strain evidence="5">JCM 18324</strain>
    </source>
</reference>
<dbReference type="RefSeq" id="WP_345612440.1">
    <property type="nucleotide sequence ID" value="NZ_BAABJV010000003.1"/>
</dbReference>
<evidence type="ECO:0000256" key="1">
    <source>
        <dbReference type="ARBA" id="ARBA00022679"/>
    </source>
</evidence>
<dbReference type="SUPFAM" id="SSF55729">
    <property type="entry name" value="Acyl-CoA N-acyltransferases (Nat)"/>
    <property type="match status" value="1"/>
</dbReference>
<proteinExistence type="predicted"/>
<dbReference type="Gene3D" id="3.40.630.30">
    <property type="match status" value="1"/>
</dbReference>
<sequence>MNDLLIRPGRPDELSTVEALLREASTWLASRGIDQWQYPPHRERISAALEQGVCFIAFDDGEPIATIQVDDFADPEFWTPDDQPETALYVHRMAVRRNAAGGGVGGALLDWASQRAAAQGKRWLRLDAWKDNEGLHRFYKNAGFTLLRVVDLPHRRSGALLQRPSGWVPDISR</sequence>
<dbReference type="CDD" id="cd04301">
    <property type="entry name" value="NAT_SF"/>
    <property type="match status" value="1"/>
</dbReference>
<evidence type="ECO:0000313" key="5">
    <source>
        <dbReference type="Proteomes" id="UP001501147"/>
    </source>
</evidence>
<dbReference type="InterPro" id="IPR000182">
    <property type="entry name" value="GNAT_dom"/>
</dbReference>
<accession>A0ABP9A411</accession>
<dbReference type="Proteomes" id="UP001501147">
    <property type="component" value="Unassembled WGS sequence"/>
</dbReference>
<dbReference type="PANTHER" id="PTHR43877">
    <property type="entry name" value="AMINOALKYLPHOSPHONATE N-ACETYLTRANSFERASE-RELATED-RELATED"/>
    <property type="match status" value="1"/>
</dbReference>
<dbReference type="InterPro" id="IPR016181">
    <property type="entry name" value="Acyl_CoA_acyltransferase"/>
</dbReference>
<dbReference type="PANTHER" id="PTHR43877:SF2">
    <property type="entry name" value="AMINOALKYLPHOSPHONATE N-ACETYLTRANSFERASE-RELATED"/>
    <property type="match status" value="1"/>
</dbReference>
<keyword evidence="2" id="KW-0012">Acyltransferase</keyword>
<comment type="caution">
    <text evidence="4">The sequence shown here is derived from an EMBL/GenBank/DDBJ whole genome shotgun (WGS) entry which is preliminary data.</text>
</comment>
<keyword evidence="1" id="KW-0808">Transferase</keyword>
<feature type="domain" description="N-acetyltransferase" evidence="3">
    <location>
        <begin position="4"/>
        <end position="166"/>
    </location>
</feature>
<evidence type="ECO:0000259" key="3">
    <source>
        <dbReference type="PROSITE" id="PS51186"/>
    </source>
</evidence>
<name>A0ABP9A411_9ACTN</name>
<organism evidence="4 5">
    <name type="scientific">Streptomyces sanyensis</name>
    <dbReference type="NCBI Taxonomy" id="568869"/>
    <lineage>
        <taxon>Bacteria</taxon>
        <taxon>Bacillati</taxon>
        <taxon>Actinomycetota</taxon>
        <taxon>Actinomycetes</taxon>
        <taxon>Kitasatosporales</taxon>
        <taxon>Streptomycetaceae</taxon>
        <taxon>Streptomyces</taxon>
    </lineage>
</organism>
<dbReference type="PROSITE" id="PS51186">
    <property type="entry name" value="GNAT"/>
    <property type="match status" value="1"/>
</dbReference>
<protein>
    <submittedName>
        <fullName evidence="4">GNAT family N-acetyltransferase</fullName>
    </submittedName>
</protein>
<evidence type="ECO:0000256" key="2">
    <source>
        <dbReference type="ARBA" id="ARBA00023315"/>
    </source>
</evidence>
<evidence type="ECO:0000313" key="4">
    <source>
        <dbReference type="EMBL" id="GAA4773229.1"/>
    </source>
</evidence>
<gene>
    <name evidence="4" type="ORF">GCM10023329_21290</name>
</gene>
<keyword evidence="5" id="KW-1185">Reference proteome</keyword>
<dbReference type="EMBL" id="BAABJV010000003">
    <property type="protein sequence ID" value="GAA4773229.1"/>
    <property type="molecule type" value="Genomic_DNA"/>
</dbReference>
<dbReference type="InterPro" id="IPR050832">
    <property type="entry name" value="Bact_Acetyltransf"/>
</dbReference>
<dbReference type="Pfam" id="PF00583">
    <property type="entry name" value="Acetyltransf_1"/>
    <property type="match status" value="1"/>
</dbReference>